<feature type="region of interest" description="Disordered" evidence="6">
    <location>
        <begin position="249"/>
        <end position="277"/>
    </location>
</feature>
<dbReference type="Pfam" id="PF03704">
    <property type="entry name" value="BTAD"/>
    <property type="match status" value="1"/>
</dbReference>
<evidence type="ECO:0000256" key="6">
    <source>
        <dbReference type="SAM" id="MobiDB-lite"/>
    </source>
</evidence>
<dbReference type="SUPFAM" id="SSF52540">
    <property type="entry name" value="P-loop containing nucleoside triphosphate hydrolases"/>
    <property type="match status" value="1"/>
</dbReference>
<accession>A0A318NA84</accession>
<dbReference type="Gene3D" id="1.10.10.10">
    <property type="entry name" value="Winged helix-like DNA-binding domain superfamily/Winged helix DNA-binding domain"/>
    <property type="match status" value="1"/>
</dbReference>
<keyword evidence="9" id="KW-1185">Reference proteome</keyword>
<dbReference type="Pfam" id="PF13424">
    <property type="entry name" value="TPR_12"/>
    <property type="match status" value="2"/>
</dbReference>
<dbReference type="PROSITE" id="PS51755">
    <property type="entry name" value="OMPR_PHOB"/>
    <property type="match status" value="1"/>
</dbReference>
<name>A0A318NA84_9ACTN</name>
<dbReference type="GO" id="GO:0006355">
    <property type="term" value="P:regulation of DNA-templated transcription"/>
    <property type="evidence" value="ECO:0007669"/>
    <property type="project" value="InterPro"/>
</dbReference>
<organism evidence="8 9">
    <name type="scientific">Micromonospora arborensis</name>
    <dbReference type="NCBI Taxonomy" id="2116518"/>
    <lineage>
        <taxon>Bacteria</taxon>
        <taxon>Bacillati</taxon>
        <taxon>Actinomycetota</taxon>
        <taxon>Actinomycetes</taxon>
        <taxon>Micromonosporales</taxon>
        <taxon>Micromonosporaceae</taxon>
        <taxon>Micromonospora</taxon>
    </lineage>
</organism>
<dbReference type="SMART" id="SM00028">
    <property type="entry name" value="TPR"/>
    <property type="match status" value="5"/>
</dbReference>
<dbReference type="InterPro" id="IPR005158">
    <property type="entry name" value="BTAD"/>
</dbReference>
<keyword evidence="4" id="KW-0804">Transcription</keyword>
<dbReference type="AlphaFoldDB" id="A0A318NA84"/>
<dbReference type="SMART" id="SM00862">
    <property type="entry name" value="Trans_reg_C"/>
    <property type="match status" value="1"/>
</dbReference>
<evidence type="ECO:0000259" key="7">
    <source>
        <dbReference type="PROSITE" id="PS51755"/>
    </source>
</evidence>
<dbReference type="InterPro" id="IPR051677">
    <property type="entry name" value="AfsR-DnrI-RedD_regulator"/>
</dbReference>
<comment type="similarity">
    <text evidence="1">Belongs to the AfsR/DnrI/RedD regulatory family.</text>
</comment>
<dbReference type="Gene3D" id="3.40.50.300">
    <property type="entry name" value="P-loop containing nucleotide triphosphate hydrolases"/>
    <property type="match status" value="1"/>
</dbReference>
<feature type="compositionally biased region" description="Pro residues" evidence="6">
    <location>
        <begin position="252"/>
        <end position="261"/>
    </location>
</feature>
<evidence type="ECO:0000256" key="5">
    <source>
        <dbReference type="PROSITE-ProRule" id="PRU01091"/>
    </source>
</evidence>
<dbReference type="OrthoDB" id="7628974at2"/>
<evidence type="ECO:0000313" key="9">
    <source>
        <dbReference type="Proteomes" id="UP000248333"/>
    </source>
</evidence>
<dbReference type="CDD" id="cd15831">
    <property type="entry name" value="BTAD"/>
    <property type="match status" value="1"/>
</dbReference>
<dbReference type="Gene3D" id="1.25.40.10">
    <property type="entry name" value="Tetratricopeptide repeat domain"/>
    <property type="match status" value="3"/>
</dbReference>
<keyword evidence="3 5" id="KW-0238">DNA-binding</keyword>
<protein>
    <submittedName>
        <fullName evidence="8">SARP family transcriptional regulator</fullName>
    </submittedName>
</protein>
<dbReference type="InterPro" id="IPR002182">
    <property type="entry name" value="NB-ARC"/>
</dbReference>
<dbReference type="Pfam" id="PF00486">
    <property type="entry name" value="Trans_reg_C"/>
    <property type="match status" value="1"/>
</dbReference>
<dbReference type="PANTHER" id="PTHR35807:SF1">
    <property type="entry name" value="TRANSCRIPTIONAL REGULATOR REDD"/>
    <property type="match status" value="1"/>
</dbReference>
<reference evidence="8 9" key="1">
    <citation type="submission" date="2018-03" db="EMBL/GenBank/DDBJ databases">
        <title>Bioinformatic expansion and discovery of thiopeptide antibiotics.</title>
        <authorList>
            <person name="Schwalen C.J."/>
            <person name="Hudson G.A."/>
            <person name="Mitchell D.A."/>
        </authorList>
    </citation>
    <scope>NUCLEOTIDE SEQUENCE [LARGE SCALE GENOMIC DNA]</scope>
    <source>
        <strain evidence="8 9">NRRL 8041</strain>
    </source>
</reference>
<feature type="domain" description="OmpR/PhoB-type" evidence="7">
    <location>
        <begin position="1"/>
        <end position="93"/>
    </location>
</feature>
<dbReference type="SMART" id="SM01043">
    <property type="entry name" value="BTAD"/>
    <property type="match status" value="1"/>
</dbReference>
<dbReference type="InterPro" id="IPR019734">
    <property type="entry name" value="TPR_rpt"/>
</dbReference>
<dbReference type="InterPro" id="IPR011990">
    <property type="entry name" value="TPR-like_helical_dom_sf"/>
</dbReference>
<dbReference type="Pfam" id="PF00931">
    <property type="entry name" value="NB-ARC"/>
    <property type="match status" value="1"/>
</dbReference>
<proteinExistence type="inferred from homology"/>
<evidence type="ECO:0000256" key="2">
    <source>
        <dbReference type="ARBA" id="ARBA00023015"/>
    </source>
</evidence>
<dbReference type="Proteomes" id="UP000248333">
    <property type="component" value="Unassembled WGS sequence"/>
</dbReference>
<dbReference type="InterPro" id="IPR016032">
    <property type="entry name" value="Sig_transdc_resp-reg_C-effctor"/>
</dbReference>
<dbReference type="GO" id="GO:0043531">
    <property type="term" value="F:ADP binding"/>
    <property type="evidence" value="ECO:0007669"/>
    <property type="project" value="InterPro"/>
</dbReference>
<dbReference type="InterPro" id="IPR027417">
    <property type="entry name" value="P-loop_NTPase"/>
</dbReference>
<dbReference type="EMBL" id="PYBV01000062">
    <property type="protein sequence ID" value="PYC63443.1"/>
    <property type="molecule type" value="Genomic_DNA"/>
</dbReference>
<gene>
    <name evidence="8" type="ORF">C7C45_31895</name>
</gene>
<evidence type="ECO:0000256" key="3">
    <source>
        <dbReference type="ARBA" id="ARBA00023125"/>
    </source>
</evidence>
<dbReference type="InterPro" id="IPR036388">
    <property type="entry name" value="WH-like_DNA-bd_sf"/>
</dbReference>
<dbReference type="SUPFAM" id="SSF46894">
    <property type="entry name" value="C-terminal effector domain of the bipartite response regulators"/>
    <property type="match status" value="1"/>
</dbReference>
<dbReference type="SUPFAM" id="SSF48452">
    <property type="entry name" value="TPR-like"/>
    <property type="match status" value="3"/>
</dbReference>
<sequence length="1087" mass="118556">MFIKLLGSLEVVHERRSLDLGGPRQRIVLAMLALNANRVTPVDQLVDAVWDTAPPSTARGQIQTCISGLRKLLTTGGPGGVISTHPHGYQLQLTAQELDTEQFADLVTEARRHAADARLDAAATTLREALSLWRGVALADVDSDLVRLGAARLEDRYLSTLEERLRLDLALGRHGEVIDELGELIHRHQLRERLYEYLMLALYRAGRPAESLEVSRRCRAVLAEELGIEPGGQLQDLERAILNRQPHLDQWAPPPTKPPGPFSGAGSVAPPPTPAASVPAAPISPAPVSAMPLSVAPVSAAAAGPPPMPAEADQPRVPSELPFTIADFTGREDLIDQIKRVLVALPGDTASPYSMPIVAISGAGGVGKSSLALRVAHELLDVFPGGHLYGDLQGAAGGDTGAVLARFLRALGIRGSAIPEDLEERVQLYRSTVARSRVLVVLDDVTSEEQALPLLPGSGDCAVIVTSRARLSGLPGAACVDVEPFEVSHARELLCKIVGAERVRAEDRAATDLLRFCGGLPLALRIAGARLAARPHWNIAMLVRRLGNEARRLDEFSHRGLELRASISLTYRGLGSRVQRAFRLFGMLDGHDFPPWVAAALMDTDLSDAGDLLESLVDARMLDVVEYPGQRTRYRYHDLIRVYAQERLAESDNEAGRADALRRVLGGWLWLADEAHRREYGGDYTVLHGDAPRWRPRTEPGRHAYPADWWESESDWWETERTALIAAIRQAAAAGLDEHCWDLALTSVTLFESKGYFELWRETAELGLDATTRAGNETGRAAMLYSMGTLHMFQKQLPDAERCFDGAMRVFEASANTHGRGLVLRNLALVHGLRGETAEMVEHYREALTAMRAVHDRMGEAQILRSLAKWAIDEGDPEQGSRLLGEALAICREVRCLRGEAQVTHQYAHLYQATGRLDLSAQAMRRVLSIVRETGDRIGETYALFGLGAVRVAEGDAEEGERTLLRALALARQVDERLVEGEALYALGELCLTDGRVEEAAEHLSAASVLFEELGSVLWHARTLAGMSTVHRAKSELEKAAYDLDRAERLLAGLGSREAGRWLEQVRASREALPAAPGVPTGMGVTP</sequence>
<dbReference type="InterPro" id="IPR001867">
    <property type="entry name" value="OmpR/PhoB-type_DNA-bd"/>
</dbReference>
<evidence type="ECO:0000256" key="4">
    <source>
        <dbReference type="ARBA" id="ARBA00023163"/>
    </source>
</evidence>
<dbReference type="RefSeq" id="WP_110568466.1">
    <property type="nucleotide sequence ID" value="NZ_PYBV01000062.1"/>
</dbReference>
<evidence type="ECO:0000256" key="1">
    <source>
        <dbReference type="ARBA" id="ARBA00005820"/>
    </source>
</evidence>
<keyword evidence="2" id="KW-0805">Transcription regulation</keyword>
<dbReference type="PANTHER" id="PTHR35807">
    <property type="entry name" value="TRANSCRIPTIONAL REGULATOR REDD-RELATED"/>
    <property type="match status" value="1"/>
</dbReference>
<dbReference type="PRINTS" id="PR00364">
    <property type="entry name" value="DISEASERSIST"/>
</dbReference>
<evidence type="ECO:0000313" key="8">
    <source>
        <dbReference type="EMBL" id="PYC63443.1"/>
    </source>
</evidence>
<comment type="caution">
    <text evidence="8">The sequence shown here is derived from an EMBL/GenBank/DDBJ whole genome shotgun (WGS) entry which is preliminary data.</text>
</comment>
<dbReference type="GO" id="GO:0000160">
    <property type="term" value="P:phosphorelay signal transduction system"/>
    <property type="evidence" value="ECO:0007669"/>
    <property type="project" value="InterPro"/>
</dbReference>
<dbReference type="GO" id="GO:0003677">
    <property type="term" value="F:DNA binding"/>
    <property type="evidence" value="ECO:0007669"/>
    <property type="project" value="UniProtKB-UniRule"/>
</dbReference>
<feature type="DNA-binding region" description="OmpR/PhoB-type" evidence="5">
    <location>
        <begin position="1"/>
        <end position="93"/>
    </location>
</feature>